<gene>
    <name evidence="2" type="ORF">E8E13_005326</name>
</gene>
<keyword evidence="3" id="KW-1185">Reference proteome</keyword>
<dbReference type="AlphaFoldDB" id="A0A9P4T894"/>
<feature type="region of interest" description="Disordered" evidence="1">
    <location>
        <begin position="234"/>
        <end position="281"/>
    </location>
</feature>
<organism evidence="2 3">
    <name type="scientific">Curvularia kusanoi</name>
    <name type="common">Cochliobolus kusanoi</name>
    <dbReference type="NCBI Taxonomy" id="90978"/>
    <lineage>
        <taxon>Eukaryota</taxon>
        <taxon>Fungi</taxon>
        <taxon>Dikarya</taxon>
        <taxon>Ascomycota</taxon>
        <taxon>Pezizomycotina</taxon>
        <taxon>Dothideomycetes</taxon>
        <taxon>Pleosporomycetidae</taxon>
        <taxon>Pleosporales</taxon>
        <taxon>Pleosporineae</taxon>
        <taxon>Pleosporaceae</taxon>
        <taxon>Curvularia</taxon>
    </lineage>
</organism>
<feature type="compositionally biased region" description="Pro residues" evidence="1">
    <location>
        <begin position="251"/>
        <end position="268"/>
    </location>
</feature>
<feature type="compositionally biased region" description="Low complexity" evidence="1">
    <location>
        <begin position="269"/>
        <end position="279"/>
    </location>
</feature>
<proteinExistence type="predicted"/>
<protein>
    <submittedName>
        <fullName evidence="2">Uncharacterized protein</fullName>
    </submittedName>
</protein>
<evidence type="ECO:0000256" key="1">
    <source>
        <dbReference type="SAM" id="MobiDB-lite"/>
    </source>
</evidence>
<comment type="caution">
    <text evidence="2">The sequence shown here is derived from an EMBL/GenBank/DDBJ whole genome shotgun (WGS) entry which is preliminary data.</text>
</comment>
<reference evidence="2" key="1">
    <citation type="submission" date="2019-04" db="EMBL/GenBank/DDBJ databases">
        <title>Sequencing of skin fungus with MAO and IRED activity.</title>
        <authorList>
            <person name="Marsaioli A.J."/>
            <person name="Bonatto J.M.C."/>
            <person name="Reis Junior O."/>
        </authorList>
    </citation>
    <scope>NUCLEOTIDE SEQUENCE</scope>
    <source>
        <strain evidence="2">30M1</strain>
    </source>
</reference>
<sequence length="421" mass="46307">MYPPLSSSESDDDWDMEKGDNGLHRWEGIAASFRVRPIEATLTPFLLAFTKAAQTMSRLRRAMLWTTITWAADDEGDAYGDSSNFDAAAEISIRHDAPLAWGIAFAQAGEQAFDTQPGVSFASGRQANGSQSLDCTRSFSKLGRSTRNNRMQIILGLTLAFLCTTPTIIAAELDSQAAEMRNELQPAFGERDSYEIGVLSSTERTLAETHIAIAQSWVPNIKAFQKGKTIHESVKRGLENRATPKKTPASPVKPPAPKTPTSKPPVVKPAPAKLPSAPLKPKPIKTCQQLAMADTSDMLVERGGEFENVNPGSLRDLVKRARKPGTVCRGIQLNAYDYPSRGKYIERHPHKNYYGFANPYDCDNYVWRANSSVEPADVQAETTDLLCYLEMWDDSIAEIHGKDEGTTGMAALLNREPRTVA</sequence>
<dbReference type="EMBL" id="SWKU01000025">
    <property type="protein sequence ID" value="KAF2996891.1"/>
    <property type="molecule type" value="Genomic_DNA"/>
</dbReference>
<dbReference type="Proteomes" id="UP000801428">
    <property type="component" value="Unassembled WGS sequence"/>
</dbReference>
<evidence type="ECO:0000313" key="3">
    <source>
        <dbReference type="Proteomes" id="UP000801428"/>
    </source>
</evidence>
<name>A0A9P4T894_CURKU</name>
<accession>A0A9P4T894</accession>
<evidence type="ECO:0000313" key="2">
    <source>
        <dbReference type="EMBL" id="KAF2996891.1"/>
    </source>
</evidence>